<dbReference type="InterPro" id="IPR027266">
    <property type="entry name" value="TrmE/GcvT-like"/>
</dbReference>
<feature type="domain" description="GCVT N-terminal" evidence="3">
    <location>
        <begin position="37"/>
        <end position="157"/>
    </location>
</feature>
<dbReference type="PANTHER" id="PTHR22602:SF0">
    <property type="entry name" value="TRANSFERASE CAF17, MITOCHONDRIAL-RELATED"/>
    <property type="match status" value="1"/>
</dbReference>
<dbReference type="AlphaFoldDB" id="A0AAP7CDF0"/>
<comment type="caution">
    <text evidence="5">The sequence shown here is derived from an EMBL/GenBank/DDBJ whole genome shotgun (WGS) entry which is preliminary data.</text>
</comment>
<feature type="compositionally biased region" description="Basic and acidic residues" evidence="2">
    <location>
        <begin position="332"/>
        <end position="345"/>
    </location>
</feature>
<proteinExistence type="predicted"/>
<dbReference type="GO" id="GO:0016226">
    <property type="term" value="P:iron-sulfur cluster assembly"/>
    <property type="evidence" value="ECO:0007669"/>
    <property type="project" value="TreeGrafter"/>
</dbReference>
<feature type="region of interest" description="Disordered" evidence="2">
    <location>
        <begin position="318"/>
        <end position="352"/>
    </location>
</feature>
<accession>A0AAP7CDF0</accession>
<dbReference type="InterPro" id="IPR045179">
    <property type="entry name" value="YgfZ/GcvT"/>
</dbReference>
<dbReference type="RefSeq" id="WP_167617446.1">
    <property type="nucleotide sequence ID" value="NZ_JAAUVV010000031.1"/>
</dbReference>
<evidence type="ECO:0000256" key="2">
    <source>
        <dbReference type="SAM" id="MobiDB-lite"/>
    </source>
</evidence>
<evidence type="ECO:0000259" key="4">
    <source>
        <dbReference type="Pfam" id="PF25455"/>
    </source>
</evidence>
<organism evidence="5 6">
    <name type="scientific">Corynebacterium coyleae</name>
    <dbReference type="NCBI Taxonomy" id="53374"/>
    <lineage>
        <taxon>Bacteria</taxon>
        <taxon>Bacillati</taxon>
        <taxon>Actinomycetota</taxon>
        <taxon>Actinomycetes</taxon>
        <taxon>Mycobacteriales</taxon>
        <taxon>Corynebacteriaceae</taxon>
        <taxon>Corynebacterium</taxon>
    </lineage>
</organism>
<protein>
    <submittedName>
        <fullName evidence="5">Folate-binding protein YgfZ</fullName>
    </submittedName>
</protein>
<evidence type="ECO:0000313" key="5">
    <source>
        <dbReference type="EMBL" id="NJJ04909.1"/>
    </source>
</evidence>
<feature type="domain" description="CAF17 C-terminal" evidence="4">
    <location>
        <begin position="259"/>
        <end position="325"/>
    </location>
</feature>
<dbReference type="NCBIfam" id="TIGR03317">
    <property type="entry name" value="ygfZ_signature"/>
    <property type="match status" value="1"/>
</dbReference>
<dbReference type="InterPro" id="IPR057460">
    <property type="entry name" value="CAF17_C"/>
</dbReference>
<dbReference type="Gene3D" id="3.30.1360.120">
    <property type="entry name" value="Probable tRNA modification gtpase trme, domain 1"/>
    <property type="match status" value="1"/>
</dbReference>
<dbReference type="Pfam" id="PF01571">
    <property type="entry name" value="GCV_T"/>
    <property type="match status" value="1"/>
</dbReference>
<dbReference type="InterPro" id="IPR006222">
    <property type="entry name" value="GCVT_N"/>
</dbReference>
<dbReference type="EMBL" id="JAAUVV010000031">
    <property type="protein sequence ID" value="NJJ04909.1"/>
    <property type="molecule type" value="Genomic_DNA"/>
</dbReference>
<evidence type="ECO:0000256" key="1">
    <source>
        <dbReference type="ARBA" id="ARBA00022946"/>
    </source>
</evidence>
<dbReference type="Pfam" id="PF25455">
    <property type="entry name" value="Beta-barrel_CAF17_C"/>
    <property type="match status" value="1"/>
</dbReference>
<reference evidence="5 6" key="1">
    <citation type="submission" date="2020-03" db="EMBL/GenBank/DDBJ databases">
        <title>Draft genome sequences of bacterial isolates from the female urobiome.</title>
        <authorList>
            <person name="Miller-Ensminger T."/>
            <person name="Wolfe A.J."/>
            <person name="Putonti C."/>
        </authorList>
    </citation>
    <scope>NUCLEOTIDE SEQUENCE [LARGE SCALE GENOMIC DNA]</scope>
    <source>
        <strain evidence="5 6">UMB8490</strain>
    </source>
</reference>
<sequence>MGYASVLLAKPGAAELPGDSLLDATGVAWHYGDPLGEQRKATRDTVAVDRSNRAVIAVSGPDAPGFLNNLLSQKLDDATSGFTASALDLNAQGRILHHADIAVTDGVFYLDTPSYQAESLLTYLQRMVFWSEVTVEQTDLAVVTLLGPAAAQVEGAVFTRVIDGWGGACRTDVAIPREQLNAIAEQFPLAGLMAFTALRVAAGEPEQRADLDERSIPHEAPYLINRGDHIGAVHLEKGCYRGQETVARVENLGRSPRLLVKIQLDGSAPEEPVPGAEITAGGRNVGRLGTVVHDADEGPVALALVKRSALEVPLEIQGAAASVDPSSLPQDEGERAGRKAVDQLRRGGMTPK</sequence>
<gene>
    <name evidence="5" type="ORF">HC138_11240</name>
</gene>
<keyword evidence="1" id="KW-0809">Transit peptide</keyword>
<evidence type="ECO:0000259" key="3">
    <source>
        <dbReference type="Pfam" id="PF01571"/>
    </source>
</evidence>
<dbReference type="PANTHER" id="PTHR22602">
    <property type="entry name" value="TRANSFERASE CAF17, MITOCHONDRIAL-RELATED"/>
    <property type="match status" value="1"/>
</dbReference>
<evidence type="ECO:0000313" key="6">
    <source>
        <dbReference type="Proteomes" id="UP000591626"/>
    </source>
</evidence>
<dbReference type="SUPFAM" id="SSF103025">
    <property type="entry name" value="Folate-binding domain"/>
    <property type="match status" value="1"/>
</dbReference>
<dbReference type="InterPro" id="IPR017703">
    <property type="entry name" value="YgfZ/GCV_T_CS"/>
</dbReference>
<dbReference type="Proteomes" id="UP000591626">
    <property type="component" value="Unassembled WGS sequence"/>
</dbReference>
<name>A0AAP7CDF0_9CORY</name>